<dbReference type="PANTHER" id="PTHR35788">
    <property type="entry name" value="EXPORTED PROTEIN-RELATED"/>
    <property type="match status" value="1"/>
</dbReference>
<dbReference type="EMBL" id="LR134377">
    <property type="protein sequence ID" value="VEH05985.1"/>
    <property type="molecule type" value="Genomic_DNA"/>
</dbReference>
<dbReference type="InterPro" id="IPR022029">
    <property type="entry name" value="YoaR-like_PG-bd"/>
</dbReference>
<name>A0A0F6TEU5_9CORY</name>
<evidence type="ECO:0000313" key="2">
    <source>
        <dbReference type="EMBL" id="AKE42099.1"/>
    </source>
</evidence>
<dbReference type="Proteomes" id="UP000033457">
    <property type="component" value="Chromosome"/>
</dbReference>
<keyword evidence="4" id="KW-1185">Reference proteome</keyword>
<feature type="domain" description="YoaR-like putative peptidoglycan binding" evidence="1">
    <location>
        <begin position="297"/>
        <end position="365"/>
    </location>
</feature>
<proteinExistence type="predicted"/>
<evidence type="ECO:0000313" key="3">
    <source>
        <dbReference type="EMBL" id="VEH05985.1"/>
    </source>
</evidence>
<gene>
    <name evidence="3" type="ORF">NCTC949_00891</name>
    <name evidence="2" type="ORF">UL82_09810</name>
</gene>
<dbReference type="Pfam" id="PF04294">
    <property type="entry name" value="VanW"/>
    <property type="match status" value="1"/>
</dbReference>
<evidence type="ECO:0000259" key="1">
    <source>
        <dbReference type="Pfam" id="PF12229"/>
    </source>
</evidence>
<evidence type="ECO:0000313" key="5">
    <source>
        <dbReference type="Proteomes" id="UP000271380"/>
    </source>
</evidence>
<accession>A0A0F6TEU5</accession>
<protein>
    <submittedName>
        <fullName evidence="2">Putative vancomycin resistance protein</fullName>
    </submittedName>
    <submittedName>
        <fullName evidence="3">Secreted protein</fullName>
    </submittedName>
</protein>
<dbReference type="EMBL" id="CP011312">
    <property type="protein sequence ID" value="AKE42099.1"/>
    <property type="molecule type" value="Genomic_DNA"/>
</dbReference>
<dbReference type="Pfam" id="PF12229">
    <property type="entry name" value="PG_binding_4"/>
    <property type="match status" value="1"/>
</dbReference>
<reference evidence="2 4" key="1">
    <citation type="journal article" date="2015" name="Genome Announc.">
        <title>Complete Genome Sequence of Corynebacterium kutscheri DSM 20755, a Corynebacterial Type Strain with Remarkably Low G+C Content of Chromosomal DNA.</title>
        <authorList>
            <person name="Ruckert C."/>
            <person name="Albersmeier A."/>
            <person name="Winkler A."/>
            <person name="Tauch A."/>
        </authorList>
    </citation>
    <scope>NUCLEOTIDE SEQUENCE [LARGE SCALE GENOMIC DNA]</scope>
    <source>
        <strain evidence="2 4">DSM 20755</strain>
    </source>
</reference>
<dbReference type="STRING" id="35755.UL82_09810"/>
<evidence type="ECO:0000313" key="4">
    <source>
        <dbReference type="Proteomes" id="UP000033457"/>
    </source>
</evidence>
<sequence>MAKRIAAIVGLSSTLVRVSAQLEKNSSKKNNVAKFAGGVLLGLTVIIGGAYGADYFLNKDAVPRGAAVGGVEIGGLSHAEAIDVLSTSLHDVTSYPVTVAAGELRTQIVPADAGISIDYAATVAAAGEQPLNPITRITSFFSPYEVTPVVDTQQQQFADAINEAEAALTRQSSDGGIHLGGGEVVIDPQPVNGQTISRSELENTFLKQWLSTSSPAMRTNSAAEVNSDAAATKELKINASITTPALDEKALDKVAKGDAKQALSAPITVTGRDGVTGVIPVDRMGEVVTFVPEGDHFRTNVDPDRAQAILSETLSSTEVAKRNAQISFVGGGKSITPHADGVKIDWPVTLADFSHRVIGSGERTFDAVYIDEPATFTTEQAQTATFDEVVGEFTTSGYSAASGINIAKVAATVNGAIVAPGDTFSLNGYTGPRGVAQGYVESGVILNGRSDTAVGGGISQFATTLYNAAYFAGMEDVAHTAHSYYISRYPAGREATVYEGAIDLQFRNTSQYPVRIVASAGGGSVTVQLLGVKTVNVESINGGRWAYTSPRPITVSDANCTPSGGAQGFTTSDTRIIRNLSGAEISRETQTTVYNPQPIVRCS</sequence>
<reference evidence="3 5" key="2">
    <citation type="submission" date="2018-12" db="EMBL/GenBank/DDBJ databases">
        <authorList>
            <consortium name="Pathogen Informatics"/>
        </authorList>
    </citation>
    <scope>NUCLEOTIDE SEQUENCE [LARGE SCALE GENOMIC DNA]</scope>
    <source>
        <strain evidence="3 5">NCTC949</strain>
    </source>
</reference>
<dbReference type="RefSeq" id="WP_407921678.1">
    <property type="nucleotide sequence ID" value="NZ_CP011312.1"/>
</dbReference>
<dbReference type="InterPro" id="IPR052913">
    <property type="entry name" value="Glycopeptide_resist_protein"/>
</dbReference>
<dbReference type="KEGG" id="cku:UL82_09810"/>
<dbReference type="HOGENOM" id="CLU_011572_0_1_11"/>
<dbReference type="AlphaFoldDB" id="A0A0F6TEU5"/>
<organism evidence="2 4">
    <name type="scientific">Corynebacterium kutscheri</name>
    <dbReference type="NCBI Taxonomy" id="35755"/>
    <lineage>
        <taxon>Bacteria</taxon>
        <taxon>Bacillati</taxon>
        <taxon>Actinomycetota</taxon>
        <taxon>Actinomycetes</taxon>
        <taxon>Mycobacteriales</taxon>
        <taxon>Corynebacteriaceae</taxon>
        <taxon>Corynebacterium</taxon>
    </lineage>
</organism>
<dbReference type="InterPro" id="IPR007391">
    <property type="entry name" value="Vancomycin_resist_VanW"/>
</dbReference>
<dbReference type="PANTHER" id="PTHR35788:SF1">
    <property type="entry name" value="EXPORTED PROTEIN"/>
    <property type="match status" value="1"/>
</dbReference>
<dbReference type="Proteomes" id="UP000271380">
    <property type="component" value="Chromosome"/>
</dbReference>